<evidence type="ECO:0000256" key="1">
    <source>
        <dbReference type="SAM" id="SignalP"/>
    </source>
</evidence>
<dbReference type="AlphaFoldDB" id="A0A9Y2KYF4"/>
<evidence type="ECO:0000313" key="2">
    <source>
        <dbReference type="EMBL" id="WIY25436.1"/>
    </source>
</evidence>
<organism evidence="2 3">
    <name type="scientific">Parasedimentitalea psychrophila</name>
    <dbReference type="NCBI Taxonomy" id="2997337"/>
    <lineage>
        <taxon>Bacteria</taxon>
        <taxon>Pseudomonadati</taxon>
        <taxon>Pseudomonadota</taxon>
        <taxon>Alphaproteobacteria</taxon>
        <taxon>Rhodobacterales</taxon>
        <taxon>Paracoccaceae</taxon>
        <taxon>Parasedimentitalea</taxon>
    </lineage>
</organism>
<accession>A0A9Y2KYF4</accession>
<evidence type="ECO:0000313" key="3">
    <source>
        <dbReference type="Proteomes" id="UP001238334"/>
    </source>
</evidence>
<feature type="signal peptide" evidence="1">
    <location>
        <begin position="1"/>
        <end position="22"/>
    </location>
</feature>
<gene>
    <name evidence="2" type="ORF">QPJ95_00320</name>
</gene>
<dbReference type="Pfam" id="PF17267">
    <property type="entry name" value="DUF5333"/>
    <property type="match status" value="1"/>
</dbReference>
<proteinExistence type="predicted"/>
<keyword evidence="3" id="KW-1185">Reference proteome</keyword>
<feature type="chain" id="PRO_5040808578" evidence="1">
    <location>
        <begin position="23"/>
        <end position="135"/>
    </location>
</feature>
<sequence length="135" mass="14557">MTRTLIAAVALCVSALPLGAAAKPSLRDVPQVENIIFAAAVAHEVSEYCQSIKPRHLKALGMAWDLKSQANDLGYSNAEIRAYVESDSEKARMRAKGELFLKANGVDYSTPETFCVFGRAEIDKSSAIGALLRAK</sequence>
<protein>
    <submittedName>
        <fullName evidence="2">DUF5333 domain-containing protein</fullName>
    </submittedName>
</protein>
<dbReference type="Proteomes" id="UP001238334">
    <property type="component" value="Chromosome"/>
</dbReference>
<dbReference type="KEGG" id="ppso:QPJ95_00320"/>
<keyword evidence="1" id="KW-0732">Signal</keyword>
<reference evidence="2 3" key="1">
    <citation type="submission" date="2023-06" db="EMBL/GenBank/DDBJ databases">
        <title>Parasedimentitalea psychrophila sp. nov., a psychrophilic bacterium isolated from deep-sea sediment.</title>
        <authorList>
            <person name="Li A."/>
        </authorList>
    </citation>
    <scope>NUCLEOTIDE SEQUENCE [LARGE SCALE GENOMIC DNA]</scope>
    <source>
        <strain evidence="2 3">QS115</strain>
    </source>
</reference>
<dbReference type="InterPro" id="IPR020349">
    <property type="entry name" value="Uncharacterised_14.7kDa"/>
</dbReference>
<dbReference type="EMBL" id="CP127247">
    <property type="protein sequence ID" value="WIY25436.1"/>
    <property type="molecule type" value="Genomic_DNA"/>
</dbReference>
<name>A0A9Y2KYF4_9RHOB</name>
<dbReference type="RefSeq" id="WP_270918618.1">
    <property type="nucleotide sequence ID" value="NZ_CP127247.1"/>
</dbReference>